<dbReference type="EMBL" id="PFME01000045">
    <property type="protein sequence ID" value="PIY95448.1"/>
    <property type="molecule type" value="Genomic_DNA"/>
</dbReference>
<dbReference type="InterPro" id="IPR042104">
    <property type="entry name" value="PKS_dehydratase_sf"/>
</dbReference>
<dbReference type="Gene3D" id="1.10.1200.10">
    <property type="entry name" value="ACP-like"/>
    <property type="match status" value="1"/>
</dbReference>
<proteinExistence type="predicted"/>
<evidence type="ECO:0000256" key="1">
    <source>
        <dbReference type="ARBA" id="ARBA00022679"/>
    </source>
</evidence>
<dbReference type="PANTHER" id="PTHR45681">
    <property type="entry name" value="POLYKETIDE SYNTHASE 44-RELATED"/>
    <property type="match status" value="1"/>
</dbReference>
<dbReference type="SUPFAM" id="SSF47336">
    <property type="entry name" value="ACP-like"/>
    <property type="match status" value="1"/>
</dbReference>
<dbReference type="SUPFAM" id="SSF52151">
    <property type="entry name" value="FabD/lysophospholipase-like"/>
    <property type="match status" value="1"/>
</dbReference>
<dbReference type="Pfam" id="PF21089">
    <property type="entry name" value="PKS_DH_N"/>
    <property type="match status" value="1"/>
</dbReference>
<dbReference type="InterPro" id="IPR050444">
    <property type="entry name" value="Polyketide_Synthase"/>
</dbReference>
<dbReference type="InterPro" id="IPR049552">
    <property type="entry name" value="PKS_DH_N"/>
</dbReference>
<gene>
    <name evidence="4" type="ORF">COY65_03260</name>
</gene>
<comment type="caution">
    <text evidence="4">The sequence shown here is derived from an EMBL/GenBank/DDBJ whole genome shotgun (WGS) entry which is preliminary data.</text>
</comment>
<dbReference type="AlphaFoldDB" id="A0A2M7RFD5"/>
<dbReference type="Gene3D" id="3.40.50.720">
    <property type="entry name" value="NAD(P)-binding Rossmann-like Domain"/>
    <property type="match status" value="1"/>
</dbReference>
<dbReference type="GO" id="GO:0016740">
    <property type="term" value="F:transferase activity"/>
    <property type="evidence" value="ECO:0007669"/>
    <property type="project" value="UniProtKB-KW"/>
</dbReference>
<dbReference type="InterPro" id="IPR016036">
    <property type="entry name" value="Malonyl_transacylase_ACP-bd"/>
</dbReference>
<dbReference type="InterPro" id="IPR049900">
    <property type="entry name" value="PKS_mFAS_DH"/>
</dbReference>
<dbReference type="InterPro" id="IPR001227">
    <property type="entry name" value="Ac_transferase_dom_sf"/>
</dbReference>
<dbReference type="Gene3D" id="3.40.366.10">
    <property type="entry name" value="Malonyl-Coenzyme A Acyl Carrier Protein, domain 2"/>
    <property type="match status" value="1"/>
</dbReference>
<dbReference type="SMART" id="SM00827">
    <property type="entry name" value="PKS_AT"/>
    <property type="match status" value="1"/>
</dbReference>
<dbReference type="SUPFAM" id="SSF55048">
    <property type="entry name" value="Probable ACP-binding domain of malonyl-CoA ACP transacylase"/>
    <property type="match status" value="1"/>
</dbReference>
<dbReference type="Pfam" id="PF08659">
    <property type="entry name" value="KR"/>
    <property type="match status" value="1"/>
</dbReference>
<evidence type="ECO:0000313" key="4">
    <source>
        <dbReference type="EMBL" id="PIY95448.1"/>
    </source>
</evidence>
<evidence type="ECO:0000256" key="2">
    <source>
        <dbReference type="PROSITE-ProRule" id="PRU01363"/>
    </source>
</evidence>
<dbReference type="SMART" id="SM00822">
    <property type="entry name" value="PKS_KR"/>
    <property type="match status" value="1"/>
</dbReference>
<evidence type="ECO:0000259" key="3">
    <source>
        <dbReference type="PROSITE" id="PS52019"/>
    </source>
</evidence>
<name>A0A2M7RFD5_9BACT</name>
<dbReference type="SUPFAM" id="SSF51735">
    <property type="entry name" value="NAD(P)-binding Rossmann-fold domains"/>
    <property type="match status" value="1"/>
</dbReference>
<dbReference type="Proteomes" id="UP000230238">
    <property type="component" value="Unassembled WGS sequence"/>
</dbReference>
<evidence type="ECO:0000313" key="5">
    <source>
        <dbReference type="Proteomes" id="UP000230238"/>
    </source>
</evidence>
<dbReference type="PROSITE" id="PS52019">
    <property type="entry name" value="PKS_MFAS_DH"/>
    <property type="match status" value="1"/>
</dbReference>
<feature type="domain" description="PKS/mFAS DH" evidence="3">
    <location>
        <begin position="859"/>
        <end position="1131"/>
    </location>
</feature>
<dbReference type="Gene3D" id="3.10.129.110">
    <property type="entry name" value="Polyketide synthase dehydratase"/>
    <property type="match status" value="1"/>
</dbReference>
<accession>A0A2M7RFD5</accession>
<feature type="region of interest" description="C-terminal hotdog fold" evidence="2">
    <location>
        <begin position="990"/>
        <end position="1131"/>
    </location>
</feature>
<dbReference type="InterPro" id="IPR014043">
    <property type="entry name" value="Acyl_transferase_dom"/>
</dbReference>
<organism evidence="4 5">
    <name type="scientific">Candidatus Jorgensenbacteria bacterium CG_4_10_14_0_8_um_filter_39_13</name>
    <dbReference type="NCBI Taxonomy" id="1974589"/>
    <lineage>
        <taxon>Bacteria</taxon>
        <taxon>Candidatus Joergenseniibacteriota</taxon>
    </lineage>
</organism>
<protein>
    <recommendedName>
        <fullName evidence="3">PKS/mFAS DH domain-containing protein</fullName>
    </recommendedName>
</protein>
<dbReference type="Pfam" id="PF00698">
    <property type="entry name" value="Acyl_transf_1"/>
    <property type="match status" value="1"/>
</dbReference>
<dbReference type="InterPro" id="IPR057326">
    <property type="entry name" value="KR_dom"/>
</dbReference>
<keyword evidence="1" id="KW-0808">Transferase</keyword>
<dbReference type="PANTHER" id="PTHR45681:SF6">
    <property type="entry name" value="POLYKETIDE SYNTHASE 37"/>
    <property type="match status" value="1"/>
</dbReference>
<dbReference type="InterPro" id="IPR013968">
    <property type="entry name" value="PKS_KR"/>
</dbReference>
<dbReference type="InterPro" id="IPR016035">
    <property type="entry name" value="Acyl_Trfase/lysoPLipase"/>
</dbReference>
<feature type="active site" description="Proton acceptor; for dehydratase activity" evidence="2">
    <location>
        <position position="893"/>
    </location>
</feature>
<sequence>MNKSQGYYFGSYNILMDEYLGVDFSRRCFVFPGQGAAFPGMFKNEYFNFETIREKFEKADLMALKFGLQKISDYILNPEDLKKETLPIVRNLALFTLEVALHEFFVSKKIVPKIVTGHSFGEYAALVASGIASFEEMLDIFYHRDFFCPPANSLGFMVAVSAGEKEIKNLLGETEYYVSNLNSPRQTVISVSKNAAGEISRLLEEKKIRHKILSDVPQPYHSPYLNGVKDKMEKYLANKKISFKKPKIPLFSSVTKKLIDANNFSEEDVKYILINQIITPVDFMSQVLSIYDLRCFNFIELGLKRTFSGFIEDILFGRELKTDFALNFLKTREKDSSKILNHKNSGLFSLISKIIGKITGYEIEKISFEDRYQEDLGIDSIKKADILLTVLNESKIAPGENFNTSDFKSIKDTVAYLENAGKEGVLKSGAPPRRETCFGRYVFSWKEKLLNDYFLAPERKSKYILLNIEKIYRARKAVLNELTRFLEEERGRHPNIIIRADYQEFNYDKIILFFKFWTFLLKTAKIGDFNLILASSGEPCPCVNGYASFFKSMKKELPDMFFKHIHFSQKSDEKNMLDIVLKELREPLEIDVLYRGGKRFISVRKPAAKIKNNPRINEKFVILAIGGAKGITFSLIKNISKKYKPIIYLAGKSSKENEMVQTNIKELKKNNPRIYYKSLDARDMNSLDKLFSKIKKKHDKIDLVINGAGAMEISFLKDKTNEEMERELSNKVLPAFNVLNLSLKYGPKKIINFSSIISKYGSAGQSVYTSANEIINGLAAGYNSARVIHWPPWEGVGMTERWGILKNLSDHGVSLLKPEKADELFSFDLASSGPKAVYYMDKYDDLFYGFSLSNLKEYKSLIGEISNPYNISASSLAFEKFFDLSKDVYLKDHRIKDEAYAPAAVGMGMFLCLANAYLKTFPVFQNIAINNPIVLKENEPLRCVMGAERKNGGWALSIKSNVSHFSCLARNGGGKKKARRDLVKAEKEIPKSSIYSDYYSKNSLYYGPAFQCIDRAFLDKDGNPFFAIDNSKLLPTLGLGFYDKLIQWVDVSFQALGAAGLRHNRKIIPVKVSKFCFFPETQITNYLYAIPEASKLNLKGLEGNAVVVNENGEIVLELEGVLFKTISERND</sequence>
<reference evidence="5" key="1">
    <citation type="submission" date="2017-09" db="EMBL/GenBank/DDBJ databases">
        <title>Depth-based differentiation of microbial function through sediment-hosted aquifers and enrichment of novel symbionts in the deep terrestrial subsurface.</title>
        <authorList>
            <person name="Probst A.J."/>
            <person name="Ladd B."/>
            <person name="Jarett J.K."/>
            <person name="Geller-Mcgrath D.E."/>
            <person name="Sieber C.M.K."/>
            <person name="Emerson J.B."/>
            <person name="Anantharaman K."/>
            <person name="Thomas B.C."/>
            <person name="Malmstrom R."/>
            <person name="Stieglmeier M."/>
            <person name="Klingl A."/>
            <person name="Woyke T."/>
            <person name="Ryan C.M."/>
            <person name="Banfield J.F."/>
        </authorList>
    </citation>
    <scope>NUCLEOTIDE SEQUENCE [LARGE SCALE GENOMIC DNA]</scope>
</reference>
<feature type="region of interest" description="N-terminal hotdog fold" evidence="2">
    <location>
        <begin position="859"/>
        <end position="978"/>
    </location>
</feature>
<dbReference type="InterPro" id="IPR036291">
    <property type="entry name" value="NAD(P)-bd_dom_sf"/>
</dbReference>
<feature type="active site" description="Proton donor; for dehydratase activity" evidence="2">
    <location>
        <position position="1043"/>
    </location>
</feature>
<dbReference type="InterPro" id="IPR036736">
    <property type="entry name" value="ACP-like_sf"/>
</dbReference>